<dbReference type="PANTHER" id="PTHR28013">
    <property type="entry name" value="PROTEIN DCV1-RELATED"/>
    <property type="match status" value="1"/>
</dbReference>
<dbReference type="GO" id="GO:0005886">
    <property type="term" value="C:plasma membrane"/>
    <property type="evidence" value="ECO:0007669"/>
    <property type="project" value="InterPro"/>
</dbReference>
<dbReference type="InterPro" id="IPR009571">
    <property type="entry name" value="SUR7/Rim9-like_fungi"/>
</dbReference>
<dbReference type="AlphaFoldDB" id="A0A8H3EDP1"/>
<sequence>MFRPIHYFGCFLLFVASILLLVTTISAPVINSISVMRVDLGRNASSLTFGTFGYCVLNSEQGGDWCTGREIGYDVSNIMVNAERTGFSEASGNTADGLTRVMVLHPVACALTFISFLIACAAGIIGSLIGVIVAFVAWVITLVVMATDFAAFGIVKNDVNEDGSGSVAYYGSAMWCLLAAFVLQFFGMVIVFFTCCTSRREKRRNQAAVEPKNDYGVSSRRSRWGRWRRN</sequence>
<keyword evidence="4" id="KW-1185">Reference proteome</keyword>
<dbReference type="GO" id="GO:0035838">
    <property type="term" value="C:growing cell tip"/>
    <property type="evidence" value="ECO:0007669"/>
    <property type="project" value="TreeGrafter"/>
</dbReference>
<dbReference type="EMBL" id="CAJPDQ010000001">
    <property type="protein sequence ID" value="CAF9903582.1"/>
    <property type="molecule type" value="Genomic_DNA"/>
</dbReference>
<protein>
    <recommendedName>
        <fullName evidence="5">Pali-domain-containing protein</fullName>
    </recommendedName>
</protein>
<dbReference type="GO" id="GO:0032153">
    <property type="term" value="C:cell division site"/>
    <property type="evidence" value="ECO:0007669"/>
    <property type="project" value="TreeGrafter"/>
</dbReference>
<reference evidence="3" key="1">
    <citation type="submission" date="2021-03" db="EMBL/GenBank/DDBJ databases">
        <authorList>
            <person name="Tagirdzhanova G."/>
        </authorList>
    </citation>
    <scope>NUCLEOTIDE SEQUENCE</scope>
</reference>
<evidence type="ECO:0000313" key="4">
    <source>
        <dbReference type="Proteomes" id="UP000664169"/>
    </source>
</evidence>
<evidence type="ECO:0000256" key="2">
    <source>
        <dbReference type="SAM" id="SignalP"/>
    </source>
</evidence>
<feature type="signal peptide" evidence="2">
    <location>
        <begin position="1"/>
        <end position="27"/>
    </location>
</feature>
<feature type="chain" id="PRO_5034111917" description="Pali-domain-containing protein" evidence="2">
    <location>
        <begin position="28"/>
        <end position="230"/>
    </location>
</feature>
<gene>
    <name evidence="3" type="ORF">GOMPHAMPRED_000400</name>
</gene>
<evidence type="ECO:0008006" key="5">
    <source>
        <dbReference type="Google" id="ProtNLM"/>
    </source>
</evidence>
<keyword evidence="1" id="KW-0472">Membrane</keyword>
<keyword evidence="2" id="KW-0732">Signal</keyword>
<keyword evidence="1" id="KW-0812">Transmembrane</keyword>
<name>A0A8H3EDP1_9LECA</name>
<accession>A0A8H3EDP1</accession>
<feature type="transmembrane region" description="Helical" evidence="1">
    <location>
        <begin position="132"/>
        <end position="155"/>
    </location>
</feature>
<dbReference type="Proteomes" id="UP000664169">
    <property type="component" value="Unassembled WGS sequence"/>
</dbReference>
<proteinExistence type="predicted"/>
<organism evidence="3 4">
    <name type="scientific">Gomphillus americanus</name>
    <dbReference type="NCBI Taxonomy" id="1940652"/>
    <lineage>
        <taxon>Eukaryota</taxon>
        <taxon>Fungi</taxon>
        <taxon>Dikarya</taxon>
        <taxon>Ascomycota</taxon>
        <taxon>Pezizomycotina</taxon>
        <taxon>Lecanoromycetes</taxon>
        <taxon>OSLEUM clade</taxon>
        <taxon>Ostropomycetidae</taxon>
        <taxon>Ostropales</taxon>
        <taxon>Graphidaceae</taxon>
        <taxon>Gomphilloideae</taxon>
        <taxon>Gomphillus</taxon>
    </lineage>
</organism>
<feature type="transmembrane region" description="Helical" evidence="1">
    <location>
        <begin position="167"/>
        <end position="195"/>
    </location>
</feature>
<dbReference type="Pfam" id="PF06687">
    <property type="entry name" value="SUR7"/>
    <property type="match status" value="1"/>
</dbReference>
<dbReference type="InterPro" id="IPR051380">
    <property type="entry name" value="pH-response_reg_palI/RIM9"/>
</dbReference>
<evidence type="ECO:0000313" key="3">
    <source>
        <dbReference type="EMBL" id="CAF9903582.1"/>
    </source>
</evidence>
<dbReference type="OrthoDB" id="2354757at2759"/>
<dbReference type="PANTHER" id="PTHR28013:SF7">
    <property type="entry name" value="PALI-DOMAIN-CONTAINING PROTEIN"/>
    <property type="match status" value="1"/>
</dbReference>
<feature type="transmembrane region" description="Helical" evidence="1">
    <location>
        <begin position="103"/>
        <end position="125"/>
    </location>
</feature>
<evidence type="ECO:0000256" key="1">
    <source>
        <dbReference type="SAM" id="Phobius"/>
    </source>
</evidence>
<keyword evidence="1" id="KW-1133">Transmembrane helix</keyword>
<comment type="caution">
    <text evidence="3">The sequence shown here is derived from an EMBL/GenBank/DDBJ whole genome shotgun (WGS) entry which is preliminary data.</text>
</comment>